<evidence type="ECO:0000313" key="2">
    <source>
        <dbReference type="EMBL" id="CAH3196985.1"/>
    </source>
</evidence>
<feature type="non-terminal residue" evidence="2">
    <location>
        <position position="1"/>
    </location>
</feature>
<evidence type="ECO:0000313" key="3">
    <source>
        <dbReference type="Proteomes" id="UP001159427"/>
    </source>
</evidence>
<keyword evidence="1" id="KW-1133">Transmembrane helix</keyword>
<feature type="non-terminal residue" evidence="2">
    <location>
        <position position="71"/>
    </location>
</feature>
<keyword evidence="1" id="KW-0812">Transmembrane</keyword>
<keyword evidence="3" id="KW-1185">Reference proteome</keyword>
<keyword evidence="1" id="KW-0472">Membrane</keyword>
<evidence type="ECO:0008006" key="4">
    <source>
        <dbReference type="Google" id="ProtNLM"/>
    </source>
</evidence>
<dbReference type="EMBL" id="CALNXI010005117">
    <property type="protein sequence ID" value="CAH3196985.1"/>
    <property type="molecule type" value="Genomic_DNA"/>
</dbReference>
<feature type="transmembrane region" description="Helical" evidence="1">
    <location>
        <begin position="41"/>
        <end position="59"/>
    </location>
</feature>
<name>A0ABN8T147_9CNID</name>
<dbReference type="SUPFAM" id="SSF81321">
    <property type="entry name" value="Family A G protein-coupled receptor-like"/>
    <property type="match status" value="1"/>
</dbReference>
<sequence length="71" mass="8260">QAVLKVRKRVTLMVLIVTVIFGICWWNLLPPTNSARKYVNFLVHLTFNAAVNPFAYVLVNQRFRQKMKGIL</sequence>
<protein>
    <recommendedName>
        <fullName evidence="4">G-protein coupled receptors family 1 profile domain-containing protein</fullName>
    </recommendedName>
</protein>
<gene>
    <name evidence="2" type="ORF">PEVE_00034120</name>
</gene>
<evidence type="ECO:0000256" key="1">
    <source>
        <dbReference type="SAM" id="Phobius"/>
    </source>
</evidence>
<organism evidence="2 3">
    <name type="scientific">Porites evermanni</name>
    <dbReference type="NCBI Taxonomy" id="104178"/>
    <lineage>
        <taxon>Eukaryota</taxon>
        <taxon>Metazoa</taxon>
        <taxon>Cnidaria</taxon>
        <taxon>Anthozoa</taxon>
        <taxon>Hexacorallia</taxon>
        <taxon>Scleractinia</taxon>
        <taxon>Fungiina</taxon>
        <taxon>Poritidae</taxon>
        <taxon>Porites</taxon>
    </lineage>
</organism>
<proteinExistence type="predicted"/>
<dbReference type="Proteomes" id="UP001159427">
    <property type="component" value="Unassembled WGS sequence"/>
</dbReference>
<comment type="caution">
    <text evidence="2">The sequence shown here is derived from an EMBL/GenBank/DDBJ whole genome shotgun (WGS) entry which is preliminary data.</text>
</comment>
<dbReference type="Gene3D" id="1.20.1070.10">
    <property type="entry name" value="Rhodopsin 7-helix transmembrane proteins"/>
    <property type="match status" value="1"/>
</dbReference>
<feature type="transmembrane region" description="Helical" evidence="1">
    <location>
        <begin position="12"/>
        <end position="29"/>
    </location>
</feature>
<accession>A0ABN8T147</accession>
<reference evidence="2 3" key="1">
    <citation type="submission" date="2022-05" db="EMBL/GenBank/DDBJ databases">
        <authorList>
            <consortium name="Genoscope - CEA"/>
            <person name="William W."/>
        </authorList>
    </citation>
    <scope>NUCLEOTIDE SEQUENCE [LARGE SCALE GENOMIC DNA]</scope>
</reference>